<dbReference type="SUPFAM" id="SSF75217">
    <property type="entry name" value="alpha/beta knot"/>
    <property type="match status" value="1"/>
</dbReference>
<evidence type="ECO:0000256" key="1">
    <source>
        <dbReference type="ARBA" id="ARBA00022490"/>
    </source>
</evidence>
<dbReference type="PANTHER" id="PTHR40703:SF1">
    <property type="entry name" value="TRNA (PSEUDOURIDINE(54)-N(1))-METHYLTRANSFERASE"/>
    <property type="match status" value="1"/>
</dbReference>
<organism evidence="5 6">
    <name type="scientific">Polarella glacialis</name>
    <name type="common">Dinoflagellate</name>
    <dbReference type="NCBI Taxonomy" id="89957"/>
    <lineage>
        <taxon>Eukaryota</taxon>
        <taxon>Sar</taxon>
        <taxon>Alveolata</taxon>
        <taxon>Dinophyceae</taxon>
        <taxon>Suessiales</taxon>
        <taxon>Suessiaceae</taxon>
        <taxon>Polarella</taxon>
    </lineage>
</organism>
<evidence type="ECO:0000313" key="5">
    <source>
        <dbReference type="EMBL" id="CAE8724365.1"/>
    </source>
</evidence>
<keyword evidence="1" id="KW-0963">Cytoplasm</keyword>
<dbReference type="GO" id="GO:0008757">
    <property type="term" value="F:S-adenosylmethionine-dependent methyltransferase activity"/>
    <property type="evidence" value="ECO:0007669"/>
    <property type="project" value="TreeGrafter"/>
</dbReference>
<proteinExistence type="predicted"/>
<dbReference type="PANTHER" id="PTHR40703">
    <property type="entry name" value="TRNA (PSEUDOURIDINE(54)-N(1))-METHYLTRANSFERASE"/>
    <property type="match status" value="1"/>
</dbReference>
<dbReference type="Proteomes" id="UP000626109">
    <property type="component" value="Unassembled WGS sequence"/>
</dbReference>
<dbReference type="GO" id="GO:0030488">
    <property type="term" value="P:tRNA methylation"/>
    <property type="evidence" value="ECO:0007669"/>
    <property type="project" value="TreeGrafter"/>
</dbReference>
<dbReference type="Pfam" id="PF04013">
    <property type="entry name" value="Methyltrn_RNA_2"/>
    <property type="match status" value="1"/>
</dbReference>
<dbReference type="InterPro" id="IPR007158">
    <property type="entry name" value="TrmY"/>
</dbReference>
<dbReference type="InterPro" id="IPR029028">
    <property type="entry name" value="Alpha/beta_knot_MTases"/>
</dbReference>
<accession>A0A813LCW4</accession>
<dbReference type="AlphaFoldDB" id="A0A813LCW4"/>
<dbReference type="InterPro" id="IPR029026">
    <property type="entry name" value="tRNA_m1G_MTases_N"/>
</dbReference>
<protein>
    <submittedName>
        <fullName evidence="5">Uncharacterized protein</fullName>
    </submittedName>
</protein>
<evidence type="ECO:0000256" key="2">
    <source>
        <dbReference type="ARBA" id="ARBA00022603"/>
    </source>
</evidence>
<keyword evidence="4" id="KW-0949">S-adenosyl-L-methionine</keyword>
<dbReference type="EMBL" id="CAJNNW010034876">
    <property type="protein sequence ID" value="CAE8724365.1"/>
    <property type="molecule type" value="Genomic_DNA"/>
</dbReference>
<reference evidence="5" key="1">
    <citation type="submission" date="2021-02" db="EMBL/GenBank/DDBJ databases">
        <authorList>
            <person name="Dougan E. K."/>
            <person name="Rhodes N."/>
            <person name="Thang M."/>
            <person name="Chan C."/>
        </authorList>
    </citation>
    <scope>NUCLEOTIDE SEQUENCE</scope>
</reference>
<evidence type="ECO:0000256" key="3">
    <source>
        <dbReference type="ARBA" id="ARBA00022679"/>
    </source>
</evidence>
<gene>
    <name evidence="5" type="ORF">PGLA2088_LOCUS43684</name>
</gene>
<keyword evidence="2" id="KW-0489">Methyltransferase</keyword>
<evidence type="ECO:0000256" key="4">
    <source>
        <dbReference type="ARBA" id="ARBA00022691"/>
    </source>
</evidence>
<name>A0A813LCW4_POLGL</name>
<dbReference type="Gene3D" id="3.40.1280.10">
    <property type="match status" value="1"/>
</dbReference>
<keyword evidence="3" id="KW-0808">Transferase</keyword>
<evidence type="ECO:0000313" key="6">
    <source>
        <dbReference type="Proteomes" id="UP000626109"/>
    </source>
</evidence>
<sequence>MATTLALAWAFGAPGFVPLLDRASSSQSRRTASALLEGQLRPRRRRELNPEALCSRWPALPRHAEPRVNGGFAEEAKDSKLLPERVFLVPFPRIPPDPLPALNMDNLSAWERFDTLCRCVVAALMTSRRIRRNTRFLAVFTKPPWIGAKVAEALRESLQGRRLPEAPPHTQLEVRGEEVQMMYAEERWVAATFEKALKRFSDPELGAAWAKSARTAGWRLSSPESLAAVLEDLSRGEDEEQPNVRLLLLVEDAPRTAEEELQAAQVDGCTRVVFVLGDHSGLGPGELELLQSRFGARPASLGTVPLLTSQCIVVLHHLIDRAWAVPAKDANSGGPNK</sequence>
<dbReference type="GO" id="GO:0008175">
    <property type="term" value="F:tRNA methyltransferase activity"/>
    <property type="evidence" value="ECO:0007669"/>
    <property type="project" value="InterPro"/>
</dbReference>
<comment type="caution">
    <text evidence="5">The sequence shown here is derived from an EMBL/GenBank/DDBJ whole genome shotgun (WGS) entry which is preliminary data.</text>
</comment>